<dbReference type="PANTHER" id="PTHR45989:SF1">
    <property type="entry name" value="TRANSLATION INITIATION FACTOR EIF-2B SUBUNIT GAMMA"/>
    <property type="match status" value="1"/>
</dbReference>
<evidence type="ECO:0000259" key="10">
    <source>
        <dbReference type="Pfam" id="PF00483"/>
    </source>
</evidence>
<dbReference type="GO" id="GO:0005829">
    <property type="term" value="C:cytosol"/>
    <property type="evidence" value="ECO:0007669"/>
    <property type="project" value="UniProtKB-SubCell"/>
</dbReference>
<name>A0A0T6B4Q4_9SCAR</name>
<dbReference type="Pfam" id="PF00483">
    <property type="entry name" value="NTP_transferase"/>
    <property type="match status" value="1"/>
</dbReference>
<dbReference type="Gene3D" id="2.160.10.10">
    <property type="entry name" value="Hexapeptide repeat proteins"/>
    <property type="match status" value="1"/>
</dbReference>
<dbReference type="Gene3D" id="3.90.550.10">
    <property type="entry name" value="Spore Coat Polysaccharide Biosynthesis Protein SpsA, Chain A"/>
    <property type="match status" value="1"/>
</dbReference>
<evidence type="ECO:0000256" key="4">
    <source>
        <dbReference type="ARBA" id="ARBA00022540"/>
    </source>
</evidence>
<protein>
    <recommendedName>
        <fullName evidence="6">Translation initiation factor eIF2B subunit gamma</fullName>
    </recommendedName>
    <alternativeName>
        <fullName evidence="7">eIF2B GDP-GTP exchange factor subunit gamma</fullName>
    </alternativeName>
</protein>
<evidence type="ECO:0000256" key="2">
    <source>
        <dbReference type="ARBA" id="ARBA00007878"/>
    </source>
</evidence>
<comment type="caution">
    <text evidence="12">The sequence shown here is derived from an EMBL/GenBank/DDBJ whole genome shotgun (WGS) entry which is preliminary data.</text>
</comment>
<evidence type="ECO:0000256" key="7">
    <source>
        <dbReference type="ARBA" id="ARBA00044229"/>
    </source>
</evidence>
<comment type="subunit">
    <text evidence="9">Component of the translation initiation factor 2B (eIF2B) complex which is a heterodecamer of two sets of five different subunits: alpha, beta, gamma, delta and epsilon. Subunits alpha, beta and delta comprise a regulatory subcomplex and subunits epsilon and gamma comprise a catalytic subcomplex. Within the complex, the hexameric regulatory complex resides at the center, with the two heterodimeric catalytic subcomplexes bound on opposite sides.</text>
</comment>
<organism evidence="12 13">
    <name type="scientific">Oryctes borbonicus</name>
    <dbReference type="NCBI Taxonomy" id="1629725"/>
    <lineage>
        <taxon>Eukaryota</taxon>
        <taxon>Metazoa</taxon>
        <taxon>Ecdysozoa</taxon>
        <taxon>Arthropoda</taxon>
        <taxon>Hexapoda</taxon>
        <taxon>Insecta</taxon>
        <taxon>Pterygota</taxon>
        <taxon>Neoptera</taxon>
        <taxon>Endopterygota</taxon>
        <taxon>Coleoptera</taxon>
        <taxon>Polyphaga</taxon>
        <taxon>Scarabaeiformia</taxon>
        <taxon>Scarabaeidae</taxon>
        <taxon>Dynastinae</taxon>
        <taxon>Oryctes</taxon>
    </lineage>
</organism>
<dbReference type="CDD" id="cd04652">
    <property type="entry name" value="LbH_eIF2B_gamma_C"/>
    <property type="match status" value="1"/>
</dbReference>
<evidence type="ECO:0000259" key="11">
    <source>
        <dbReference type="Pfam" id="PF24894"/>
    </source>
</evidence>
<dbReference type="InterPro" id="IPR005835">
    <property type="entry name" value="NTP_transferase_dom"/>
</dbReference>
<evidence type="ECO:0000256" key="9">
    <source>
        <dbReference type="ARBA" id="ARBA00046432"/>
    </source>
</evidence>
<dbReference type="GO" id="GO:0005085">
    <property type="term" value="F:guanyl-nucleotide exchange factor activity"/>
    <property type="evidence" value="ECO:0007669"/>
    <property type="project" value="TreeGrafter"/>
</dbReference>
<dbReference type="CDD" id="cd04198">
    <property type="entry name" value="eIF-2B_gamma_N"/>
    <property type="match status" value="1"/>
</dbReference>
<dbReference type="PANTHER" id="PTHR45989">
    <property type="entry name" value="TRANSLATION INITIATION FACTOR EIF-2B SUBUNIT GAMMA"/>
    <property type="match status" value="1"/>
</dbReference>
<proteinExistence type="inferred from homology"/>
<reference evidence="12 13" key="1">
    <citation type="submission" date="2015-09" db="EMBL/GenBank/DDBJ databases">
        <title>Draft genome of the scarab beetle Oryctes borbonicus.</title>
        <authorList>
            <person name="Meyer J.M."/>
            <person name="Markov G.V."/>
            <person name="Baskaran P."/>
            <person name="Herrmann M."/>
            <person name="Sommer R.J."/>
            <person name="Roedelsperger C."/>
        </authorList>
    </citation>
    <scope>NUCLEOTIDE SEQUENCE [LARGE SCALE GENOMIC DNA]</scope>
    <source>
        <strain evidence="12">OB123</strain>
        <tissue evidence="12">Whole animal</tissue>
    </source>
</reference>
<dbReference type="InterPro" id="IPR051960">
    <property type="entry name" value="eIF2B_gamma"/>
</dbReference>
<keyword evidence="13" id="KW-1185">Reference proteome</keyword>
<feature type="domain" description="Nucleotidyl transferase" evidence="10">
    <location>
        <begin position="9"/>
        <end position="140"/>
    </location>
</feature>
<evidence type="ECO:0000256" key="8">
    <source>
        <dbReference type="ARBA" id="ARBA00045373"/>
    </source>
</evidence>
<dbReference type="SUPFAM" id="SSF53448">
    <property type="entry name" value="Nucleotide-diphospho-sugar transferases"/>
    <property type="match status" value="1"/>
</dbReference>
<keyword evidence="5" id="KW-0648">Protein biosynthesis</keyword>
<evidence type="ECO:0000256" key="1">
    <source>
        <dbReference type="ARBA" id="ARBA00004514"/>
    </source>
</evidence>
<evidence type="ECO:0000313" key="13">
    <source>
        <dbReference type="Proteomes" id="UP000051574"/>
    </source>
</evidence>
<dbReference type="OrthoDB" id="10250549at2759"/>
<dbReference type="InterPro" id="IPR056818">
    <property type="entry name" value="GlmU/GlgC-like_hexapep"/>
</dbReference>
<dbReference type="Proteomes" id="UP000051574">
    <property type="component" value="Unassembled WGS sequence"/>
</dbReference>
<evidence type="ECO:0000313" key="12">
    <source>
        <dbReference type="EMBL" id="KRT82246.1"/>
    </source>
</evidence>
<comment type="function">
    <text evidence="8">Acts as a component of the translation initiation factor 2B (eIF2B) complex, which catalyzes the exchange of GDP for GTP on the eukaryotic initiation factor 2 (eIF2) complex gamma subunit. Its guanine nucleotide exchange factor activity is repressed when bound to eIF2 complex phosphorylated on the alpha subunit, thereby limiting the amount of methionyl-initiator methionine tRNA available to the ribosome and consequently global translation is repressed.</text>
</comment>
<gene>
    <name evidence="12" type="ORF">AMK59_3733</name>
</gene>
<dbReference type="GO" id="GO:0002183">
    <property type="term" value="P:cytoplasmic translational initiation"/>
    <property type="evidence" value="ECO:0007669"/>
    <property type="project" value="TreeGrafter"/>
</dbReference>
<dbReference type="AlphaFoldDB" id="A0A0T6B4Q4"/>
<dbReference type="GO" id="GO:0003743">
    <property type="term" value="F:translation initiation factor activity"/>
    <property type="evidence" value="ECO:0007669"/>
    <property type="project" value="UniProtKB-KW"/>
</dbReference>
<keyword evidence="4" id="KW-0396">Initiation factor</keyword>
<feature type="domain" description="Glucose-1-phosphate adenylyltransferase/Bifunctional protein GlmU-like C-terminal hexapeptide" evidence="11">
    <location>
        <begin position="370"/>
        <end position="424"/>
    </location>
</feature>
<dbReference type="EMBL" id="LJIG01009855">
    <property type="protein sequence ID" value="KRT82246.1"/>
    <property type="molecule type" value="Genomic_DNA"/>
</dbReference>
<sequence length="456" mass="51254">MTFKPEFQAVILAAGKGSRMPELTASKPKCLLPVGSKPLIWYPLLKLQQSGFRDVILVVFENQKAEIQNAIEKNDLEIKIEYFTVPSNEDLGTADTLRLLVEKLKSDVIVMSCDLITDINLDNLLDLFRKHNASLCTLFFNPQLHEPVVVPGPKSKHKPERDLIGIDAQTNRLVFLASASDFETDVSLPKALLRKHTHIKIFSNLIDSHLYVMKNWIIKYLTYDKNISTLKGELLPFIIKKQLAKPQKITVTNTSIIKVQDSNDIFQFAREADLDVLVREASTCTDHYGDLKPAYHGDPIRCFSYVADLKTFGIRINTLSAYWYINGKIIDKWSSITNDKELVQIDSKAEIKSNQVDGGCIIWESCKLNEKTSFKNSIIGANSVVNSFSRVFNSVVMNGVIIKEKVALENCIVCDGVTIESGSQLKGCLIGSNHTVPEQSQHSNEVLTESDRLMEF</sequence>
<comment type="subcellular location">
    <subcellularLocation>
        <location evidence="1">Cytoplasm</location>
        <location evidence="1">Cytosol</location>
    </subcellularLocation>
</comment>
<evidence type="ECO:0000256" key="6">
    <source>
        <dbReference type="ARBA" id="ARBA00044196"/>
    </source>
</evidence>
<evidence type="ECO:0000256" key="5">
    <source>
        <dbReference type="ARBA" id="ARBA00022917"/>
    </source>
</evidence>
<dbReference type="GO" id="GO:0005851">
    <property type="term" value="C:eukaryotic translation initiation factor 2B complex"/>
    <property type="evidence" value="ECO:0007669"/>
    <property type="project" value="TreeGrafter"/>
</dbReference>
<dbReference type="Pfam" id="PF24894">
    <property type="entry name" value="Hexapep_GlmU"/>
    <property type="match status" value="1"/>
</dbReference>
<dbReference type="InterPro" id="IPR029044">
    <property type="entry name" value="Nucleotide-diphossugar_trans"/>
</dbReference>
<accession>A0A0T6B4Q4</accession>
<comment type="similarity">
    <text evidence="2">Belongs to the eIF-2B gamma/epsilon subunits family.</text>
</comment>
<evidence type="ECO:0000256" key="3">
    <source>
        <dbReference type="ARBA" id="ARBA00022490"/>
    </source>
</evidence>
<keyword evidence="3" id="KW-0963">Cytoplasm</keyword>